<gene>
    <name evidence="2" type="ORF">EV356DRAFT_528957</name>
</gene>
<evidence type="ECO:0000256" key="1">
    <source>
        <dbReference type="SAM" id="MobiDB-lite"/>
    </source>
</evidence>
<keyword evidence="3" id="KW-1185">Reference proteome</keyword>
<evidence type="ECO:0000313" key="2">
    <source>
        <dbReference type="EMBL" id="KAF2238498.1"/>
    </source>
</evidence>
<sequence>MAPLDDDQLATPFAKDQYPPEKIAEALAYMDNTTPAGYIAAVQWFYLWHNTHWYCFGQRGGLEYGIKNQLWDDFQDLKYDDDHEKHIRVSLDQRQTDEQMVGNVFSLHRFVESPLQSGSAATGSEPSMTQSAGQNEATSSCVKVLSRFFQVGRLWTRPHEGALITPTRFTVVKATGPPECAGLWIIALPPTEERNRDFDAGPPTPDFDREMSEEEVAEMRSSRTAILEGFPEPISYARIKEDEQRKEFAIVDPVVSSFVISSIVWHVG</sequence>
<dbReference type="AlphaFoldDB" id="A0A6A6HL16"/>
<dbReference type="EMBL" id="ML991775">
    <property type="protein sequence ID" value="KAF2238498.1"/>
    <property type="molecule type" value="Genomic_DNA"/>
</dbReference>
<proteinExistence type="predicted"/>
<accession>A0A6A6HL16</accession>
<dbReference type="Proteomes" id="UP000800092">
    <property type="component" value="Unassembled WGS sequence"/>
</dbReference>
<name>A0A6A6HL16_VIRVR</name>
<feature type="region of interest" description="Disordered" evidence="1">
    <location>
        <begin position="116"/>
        <end position="135"/>
    </location>
</feature>
<reference evidence="2" key="1">
    <citation type="journal article" date="2020" name="Stud. Mycol.">
        <title>101 Dothideomycetes genomes: a test case for predicting lifestyles and emergence of pathogens.</title>
        <authorList>
            <person name="Haridas S."/>
            <person name="Albert R."/>
            <person name="Binder M."/>
            <person name="Bloem J."/>
            <person name="Labutti K."/>
            <person name="Salamov A."/>
            <person name="Andreopoulos B."/>
            <person name="Baker S."/>
            <person name="Barry K."/>
            <person name="Bills G."/>
            <person name="Bluhm B."/>
            <person name="Cannon C."/>
            <person name="Castanera R."/>
            <person name="Culley D."/>
            <person name="Daum C."/>
            <person name="Ezra D."/>
            <person name="Gonzalez J."/>
            <person name="Henrissat B."/>
            <person name="Kuo A."/>
            <person name="Liang C."/>
            <person name="Lipzen A."/>
            <person name="Lutzoni F."/>
            <person name="Magnuson J."/>
            <person name="Mondo S."/>
            <person name="Nolan M."/>
            <person name="Ohm R."/>
            <person name="Pangilinan J."/>
            <person name="Park H.-J."/>
            <person name="Ramirez L."/>
            <person name="Alfaro M."/>
            <person name="Sun H."/>
            <person name="Tritt A."/>
            <person name="Yoshinaga Y."/>
            <person name="Zwiers L.-H."/>
            <person name="Turgeon B."/>
            <person name="Goodwin S."/>
            <person name="Spatafora J."/>
            <person name="Crous P."/>
            <person name="Grigoriev I."/>
        </authorList>
    </citation>
    <scope>NUCLEOTIDE SEQUENCE</scope>
    <source>
        <strain evidence="2">Tuck. ex Michener</strain>
    </source>
</reference>
<dbReference type="OrthoDB" id="10568415at2759"/>
<protein>
    <submittedName>
        <fullName evidence="2">Uncharacterized protein</fullName>
    </submittedName>
</protein>
<evidence type="ECO:0000313" key="3">
    <source>
        <dbReference type="Proteomes" id="UP000800092"/>
    </source>
</evidence>
<organism evidence="2 3">
    <name type="scientific">Viridothelium virens</name>
    <name type="common">Speckled blister lichen</name>
    <name type="synonym">Trypethelium virens</name>
    <dbReference type="NCBI Taxonomy" id="1048519"/>
    <lineage>
        <taxon>Eukaryota</taxon>
        <taxon>Fungi</taxon>
        <taxon>Dikarya</taxon>
        <taxon>Ascomycota</taxon>
        <taxon>Pezizomycotina</taxon>
        <taxon>Dothideomycetes</taxon>
        <taxon>Dothideomycetes incertae sedis</taxon>
        <taxon>Trypetheliales</taxon>
        <taxon>Trypetheliaceae</taxon>
        <taxon>Viridothelium</taxon>
    </lineage>
</organism>